<feature type="transmembrane region" description="Helical" evidence="1">
    <location>
        <begin position="430"/>
        <end position="453"/>
    </location>
</feature>
<feature type="transmembrane region" description="Helical" evidence="1">
    <location>
        <begin position="118"/>
        <end position="142"/>
    </location>
</feature>
<feature type="transmembrane region" description="Helical" evidence="1">
    <location>
        <begin position="70"/>
        <end position="88"/>
    </location>
</feature>
<feature type="transmembrane region" description="Helical" evidence="1">
    <location>
        <begin position="357"/>
        <end position="379"/>
    </location>
</feature>
<evidence type="ECO:0000256" key="1">
    <source>
        <dbReference type="SAM" id="Phobius"/>
    </source>
</evidence>
<keyword evidence="1" id="KW-0812">Transmembrane</keyword>
<feature type="transmembrane region" description="Helical" evidence="1">
    <location>
        <begin position="400"/>
        <end position="418"/>
    </location>
</feature>
<feature type="transmembrane region" description="Helical" evidence="1">
    <location>
        <begin position="499"/>
        <end position="520"/>
    </location>
</feature>
<sequence length="531" mass="59230">MSNLALLMKNNLINESGINKLKYADKKEKSKAFGMALLIIFTIAMLSDYGFIACFYLSDFLIKVNQMELLLILGIMGCTLTTFFTSLYKSSSYIFQSKDYEMLSSLPIKETTILSSKILTLIIGNYLFAAAFLIVPGIVYFIKVETSVLYFPFLIILTLVAPLIPITLSSIVAFFITDISTKSKKSNLMSIILNLLLVVIVLILSFNLQNVMTTIMQNSTSIIDATQKLYPPAYYFVDALKSANIVSLLIFLLVSAIPISLLVFLFAKNFNKINSKLSETYKANNYKFKELKSSSPVKSLLNKETKRFFSSNIYVMNSSIGMIMLPIFTIAILFVGYDKIAQILELNLVKDMILLQTLGITLFCLIMTNTTCVSISLEGKNLWILKSSPIEEMDIFKSKILLNIILTIPISVISFIALSFKLDFALKTTVLIIVAIILLAIFSATLGIIINLLYPKLEFTSDVAVVKRGASVIITMISNVLYLAALCGIGYIFKINDINLFLIIGDVITFIGVFVLYGLLKTKGVNMFRNL</sequence>
<reference evidence="2 3" key="1">
    <citation type="submission" date="2022-07" db="EMBL/GenBank/DDBJ databases">
        <title>Genome sequence of Terrisporobacter mayombei DSM6539.</title>
        <authorList>
            <person name="Boeer T."/>
            <person name="Bengelsdorf F.R."/>
            <person name="Daniel R."/>
            <person name="Poehlein A."/>
        </authorList>
    </citation>
    <scope>NUCLEOTIDE SEQUENCE [LARGE SCALE GENOMIC DNA]</scope>
    <source>
        <strain evidence="2 3">DSM 6539</strain>
    </source>
</reference>
<dbReference type="EMBL" id="CP101637">
    <property type="protein sequence ID" value="WMT80472.1"/>
    <property type="molecule type" value="Genomic_DNA"/>
</dbReference>
<accession>A0ABY9Q1M6</accession>
<dbReference type="Pfam" id="PF16949">
    <property type="entry name" value="ABC_tran_2"/>
    <property type="match status" value="1"/>
</dbReference>
<feature type="transmembrane region" description="Helical" evidence="1">
    <location>
        <begin position="313"/>
        <end position="337"/>
    </location>
</feature>
<proteinExistence type="predicted"/>
<organism evidence="2 3">
    <name type="scientific">Terrisporobacter mayombei</name>
    <dbReference type="NCBI Taxonomy" id="1541"/>
    <lineage>
        <taxon>Bacteria</taxon>
        <taxon>Bacillati</taxon>
        <taxon>Bacillota</taxon>
        <taxon>Clostridia</taxon>
        <taxon>Peptostreptococcales</taxon>
        <taxon>Peptostreptococcaceae</taxon>
        <taxon>Terrisporobacter</taxon>
    </lineage>
</organism>
<feature type="transmembrane region" description="Helical" evidence="1">
    <location>
        <begin position="188"/>
        <end position="208"/>
    </location>
</feature>
<feature type="transmembrane region" description="Helical" evidence="1">
    <location>
        <begin position="245"/>
        <end position="267"/>
    </location>
</feature>
<feature type="transmembrane region" description="Helical" evidence="1">
    <location>
        <begin position="148"/>
        <end position="176"/>
    </location>
</feature>
<protein>
    <recommendedName>
        <fullName evidence="4">ABC transporter permease</fullName>
    </recommendedName>
</protein>
<dbReference type="Proteomes" id="UP001235030">
    <property type="component" value="Chromosome"/>
</dbReference>
<gene>
    <name evidence="2" type="ORF">TEMA_07890</name>
</gene>
<feature type="transmembrane region" description="Helical" evidence="1">
    <location>
        <begin position="473"/>
        <end position="493"/>
    </location>
</feature>
<dbReference type="RefSeq" id="WP_228104721.1">
    <property type="nucleotide sequence ID" value="NZ_CP101637.1"/>
</dbReference>
<evidence type="ECO:0008006" key="4">
    <source>
        <dbReference type="Google" id="ProtNLM"/>
    </source>
</evidence>
<evidence type="ECO:0000313" key="3">
    <source>
        <dbReference type="Proteomes" id="UP001235030"/>
    </source>
</evidence>
<dbReference type="InterPro" id="IPR031599">
    <property type="entry name" value="ABC_tran_2"/>
</dbReference>
<feature type="transmembrane region" description="Helical" evidence="1">
    <location>
        <begin position="32"/>
        <end position="58"/>
    </location>
</feature>
<name>A0ABY9Q1M6_9FIRM</name>
<keyword evidence="1" id="KW-1133">Transmembrane helix</keyword>
<keyword evidence="1" id="KW-0472">Membrane</keyword>
<evidence type="ECO:0000313" key="2">
    <source>
        <dbReference type="EMBL" id="WMT80472.1"/>
    </source>
</evidence>
<keyword evidence="3" id="KW-1185">Reference proteome</keyword>